<dbReference type="InterPro" id="IPR001878">
    <property type="entry name" value="Znf_CCHC"/>
</dbReference>
<feature type="compositionally biased region" description="Basic and acidic residues" evidence="6">
    <location>
        <begin position="31"/>
        <end position="45"/>
    </location>
</feature>
<evidence type="ECO:0000256" key="5">
    <source>
        <dbReference type="PROSITE-ProRule" id="PRU00047"/>
    </source>
</evidence>
<keyword evidence="2" id="KW-0677">Repeat</keyword>
<evidence type="ECO:0000256" key="1">
    <source>
        <dbReference type="ARBA" id="ARBA00022723"/>
    </source>
</evidence>
<evidence type="ECO:0000256" key="4">
    <source>
        <dbReference type="ARBA" id="ARBA00022833"/>
    </source>
</evidence>
<evidence type="ECO:0000256" key="3">
    <source>
        <dbReference type="ARBA" id="ARBA00022771"/>
    </source>
</evidence>
<keyword evidence="1" id="KW-0479">Metal-binding</keyword>
<name>A0AAW1UCR4_9CUCU</name>
<keyword evidence="4" id="KW-0862">Zinc</keyword>
<evidence type="ECO:0000256" key="2">
    <source>
        <dbReference type="ARBA" id="ARBA00022737"/>
    </source>
</evidence>
<dbReference type="PANTHER" id="PTHR47103">
    <property type="entry name" value="DNA-BINDING PROTEIN"/>
    <property type="match status" value="1"/>
</dbReference>
<dbReference type="SUPFAM" id="SSF57756">
    <property type="entry name" value="Retrovirus zinc finger-like domains"/>
    <property type="match status" value="1"/>
</dbReference>
<evidence type="ECO:0000313" key="9">
    <source>
        <dbReference type="Proteomes" id="UP001431783"/>
    </source>
</evidence>
<dbReference type="PANTHER" id="PTHR47103:SF8">
    <property type="entry name" value="DNA-BINDING PROTEIN"/>
    <property type="match status" value="1"/>
</dbReference>
<gene>
    <name evidence="8" type="ORF">WA026_010215</name>
</gene>
<dbReference type="AlphaFoldDB" id="A0AAW1UCR4"/>
<proteinExistence type="predicted"/>
<organism evidence="8 9">
    <name type="scientific">Henosepilachna vigintioctopunctata</name>
    <dbReference type="NCBI Taxonomy" id="420089"/>
    <lineage>
        <taxon>Eukaryota</taxon>
        <taxon>Metazoa</taxon>
        <taxon>Ecdysozoa</taxon>
        <taxon>Arthropoda</taxon>
        <taxon>Hexapoda</taxon>
        <taxon>Insecta</taxon>
        <taxon>Pterygota</taxon>
        <taxon>Neoptera</taxon>
        <taxon>Endopterygota</taxon>
        <taxon>Coleoptera</taxon>
        <taxon>Polyphaga</taxon>
        <taxon>Cucujiformia</taxon>
        <taxon>Coccinelloidea</taxon>
        <taxon>Coccinellidae</taxon>
        <taxon>Epilachninae</taxon>
        <taxon>Epilachnini</taxon>
        <taxon>Henosepilachna</taxon>
    </lineage>
</organism>
<keyword evidence="3 5" id="KW-0863">Zinc-finger</keyword>
<evidence type="ECO:0000259" key="7">
    <source>
        <dbReference type="PROSITE" id="PS50158"/>
    </source>
</evidence>
<dbReference type="GO" id="GO:0008270">
    <property type="term" value="F:zinc ion binding"/>
    <property type="evidence" value="ECO:0007669"/>
    <property type="project" value="UniProtKB-KW"/>
</dbReference>
<comment type="caution">
    <text evidence="8">The sequence shown here is derived from an EMBL/GenBank/DDBJ whole genome shotgun (WGS) entry which is preliminary data.</text>
</comment>
<feature type="domain" description="CCHC-type" evidence="7">
    <location>
        <begin position="342"/>
        <end position="357"/>
    </location>
</feature>
<evidence type="ECO:0000256" key="6">
    <source>
        <dbReference type="SAM" id="MobiDB-lite"/>
    </source>
</evidence>
<feature type="compositionally biased region" description="Polar residues" evidence="6">
    <location>
        <begin position="1"/>
        <end position="10"/>
    </location>
</feature>
<dbReference type="InterPro" id="IPR036875">
    <property type="entry name" value="Znf_CCHC_sf"/>
</dbReference>
<protein>
    <recommendedName>
        <fullName evidence="7">CCHC-type domain-containing protein</fullName>
    </recommendedName>
</protein>
<keyword evidence="9" id="KW-1185">Reference proteome</keyword>
<dbReference type="Gene3D" id="4.10.60.10">
    <property type="entry name" value="Zinc finger, CCHC-type"/>
    <property type="match status" value="1"/>
</dbReference>
<dbReference type="SMART" id="SM00343">
    <property type="entry name" value="ZnF_C2HC"/>
    <property type="match status" value="2"/>
</dbReference>
<dbReference type="GO" id="GO:0003676">
    <property type="term" value="F:nucleic acid binding"/>
    <property type="evidence" value="ECO:0007669"/>
    <property type="project" value="InterPro"/>
</dbReference>
<evidence type="ECO:0000313" key="8">
    <source>
        <dbReference type="EMBL" id="KAK9880330.1"/>
    </source>
</evidence>
<feature type="region of interest" description="Disordered" evidence="6">
    <location>
        <begin position="1"/>
        <end position="45"/>
    </location>
</feature>
<accession>A0AAW1UCR4</accession>
<dbReference type="Proteomes" id="UP001431783">
    <property type="component" value="Unassembled WGS sequence"/>
</dbReference>
<dbReference type="Pfam" id="PF00098">
    <property type="entry name" value="zf-CCHC"/>
    <property type="match status" value="2"/>
</dbReference>
<dbReference type="PROSITE" id="PS50158">
    <property type="entry name" value="ZF_CCHC"/>
    <property type="match status" value="2"/>
</dbReference>
<dbReference type="EMBL" id="JARQZJ010000064">
    <property type="protein sequence ID" value="KAK9880330.1"/>
    <property type="molecule type" value="Genomic_DNA"/>
</dbReference>
<feature type="domain" description="CCHC-type" evidence="7">
    <location>
        <begin position="363"/>
        <end position="377"/>
    </location>
</feature>
<sequence>MEVRPTQPSASTRRTRSSSVVSLPEASAKPVEAKDKVRQESREERDPLCRIRELKKDLTSYLLAEQSKVSKAAGEKILGLILECEETVVDVVRELDRAKAELRENRRWETKIASGGITVSRGTAEALPARTTAPTVPTVPTVPATPAITVAVNSRAPAESPAEPQWSQVVRRRKSYAVVVSDPAGKMDNEALKKKLISEVGPTTDIRVRAIRKCQRQGAIVIETMSENECVALKESEALKKMGMNVEDPRKRGTRVLVFDVPTGLSDGDMLKEIYSKNVKEVIGEDDFRKKSRIISRHGKGEVRGNVILELPENVKVALLKVGRVFINWDSCKVREVDAVDRCYQCQQLGHIARHCPVKERLCGKCGEPGHVMKDCRGKEKCRMCAKKGVNAEHSIRSEKCPEYARMVQRVKNRNGQ</sequence>
<reference evidence="8 9" key="1">
    <citation type="submission" date="2023-03" db="EMBL/GenBank/DDBJ databases">
        <title>Genome insight into feeding habits of ladybird beetles.</title>
        <authorList>
            <person name="Li H.-S."/>
            <person name="Huang Y.-H."/>
            <person name="Pang H."/>
        </authorList>
    </citation>
    <scope>NUCLEOTIDE SEQUENCE [LARGE SCALE GENOMIC DNA]</scope>
    <source>
        <strain evidence="8">SYSU_2023b</strain>
        <tissue evidence="8">Whole body</tissue>
    </source>
</reference>